<evidence type="ECO:0000313" key="3">
    <source>
        <dbReference type="Proteomes" id="UP000000748"/>
    </source>
</evidence>
<organism evidence="2 3">
    <name type="scientific">Escherichia coli O81 (strain ED1a)</name>
    <dbReference type="NCBI Taxonomy" id="585397"/>
    <lineage>
        <taxon>Bacteria</taxon>
        <taxon>Pseudomonadati</taxon>
        <taxon>Pseudomonadota</taxon>
        <taxon>Gammaproteobacteria</taxon>
        <taxon>Enterobacterales</taxon>
        <taxon>Enterobacteriaceae</taxon>
        <taxon>Escherichia</taxon>
    </lineage>
</organism>
<evidence type="ECO:0000313" key="2">
    <source>
        <dbReference type="EMBL" id="CAR07124.1"/>
    </source>
</evidence>
<feature type="domain" description="HTH cro/C1-type" evidence="1">
    <location>
        <begin position="59"/>
        <end position="105"/>
    </location>
</feature>
<dbReference type="KEGG" id="ecq:ECED1_0922"/>
<dbReference type="EMBL" id="CU928162">
    <property type="protein sequence ID" value="CAR07124.1"/>
    <property type="molecule type" value="Genomic_DNA"/>
</dbReference>
<dbReference type="SMART" id="SM00530">
    <property type="entry name" value="HTH_XRE"/>
    <property type="match status" value="1"/>
</dbReference>
<proteinExistence type="predicted"/>
<reference evidence="3" key="1">
    <citation type="journal article" date="2009" name="PLoS Genet.">
        <title>Organised genome dynamics in the Escherichia coli species results in highly diverse adaptive paths.</title>
        <authorList>
            <person name="Touchon M."/>
            <person name="Hoede C."/>
            <person name="Tenaillon O."/>
            <person name="Barbe V."/>
            <person name="Baeriswyl S."/>
            <person name="Bidet P."/>
            <person name="Bingen E."/>
            <person name="Bonacorsi S."/>
            <person name="Bouchier C."/>
            <person name="Bouvet O."/>
            <person name="Calteau A."/>
            <person name="Chiapello H."/>
            <person name="Clermont O."/>
            <person name="Cruveiller S."/>
            <person name="Danchin A."/>
            <person name="Diard M."/>
            <person name="Dossat C."/>
            <person name="Karoui M.E."/>
            <person name="Frapy E."/>
            <person name="Garry L."/>
            <person name="Ghigo J.M."/>
            <person name="Gilles A.M."/>
            <person name="Johnson J."/>
            <person name="Le Bouguenec C."/>
            <person name="Lescat M."/>
            <person name="Mangenot S."/>
            <person name="Martinez-Jehanne V."/>
            <person name="Matic I."/>
            <person name="Nassif X."/>
            <person name="Oztas S."/>
            <person name="Petit M.A."/>
            <person name="Pichon C."/>
            <person name="Rouy Z."/>
            <person name="Ruf C.S."/>
            <person name="Schneider D."/>
            <person name="Tourret J."/>
            <person name="Vacherie B."/>
            <person name="Vallenet D."/>
            <person name="Medigue C."/>
            <person name="Rocha E.P.C."/>
            <person name="Denamur E."/>
        </authorList>
    </citation>
    <scope>NUCLEOTIDE SEQUENCE [LARGE SCALE GENOMIC DNA]</scope>
    <source>
        <strain evidence="3">ED1a</strain>
    </source>
</reference>
<dbReference type="InterPro" id="IPR001387">
    <property type="entry name" value="Cro/C1-type_HTH"/>
</dbReference>
<dbReference type="HOGENOM" id="CLU_139664_0_0_6"/>
<accession>B7MS10</accession>
<evidence type="ECO:0000259" key="1">
    <source>
        <dbReference type="PROSITE" id="PS50943"/>
    </source>
</evidence>
<dbReference type="SUPFAM" id="SSF47413">
    <property type="entry name" value="lambda repressor-like DNA-binding domains"/>
    <property type="match status" value="1"/>
</dbReference>
<dbReference type="GO" id="GO:0003677">
    <property type="term" value="F:DNA binding"/>
    <property type="evidence" value="ECO:0007669"/>
    <property type="project" value="InterPro"/>
</dbReference>
<name>B7MS10_ECO81</name>
<sequence>MSDNSLSAIDFRICYPLALVRLSRIMKVCFDLFTSPCGEVRIEDTHRMVNMSRDYAKKLKAIRNAENLTQSQFSQVTGVSVGTIGNYESGYKPARIEVVEKVIQVERFEKYTMWILHDKTFPAAGQVAPALSLDGSIQSEGDQVSIGITQKSPRSRRNAG</sequence>
<dbReference type="AlphaFoldDB" id="B7MS10"/>
<dbReference type="CDD" id="cd00093">
    <property type="entry name" value="HTH_XRE"/>
    <property type="match status" value="1"/>
</dbReference>
<protein>
    <submittedName>
        <fullName evidence="2">Repressor protein C (Modular protein) from prophage</fullName>
    </submittedName>
</protein>
<dbReference type="Proteomes" id="UP000000748">
    <property type="component" value="Chromosome"/>
</dbReference>
<dbReference type="InterPro" id="IPR010982">
    <property type="entry name" value="Lambda_DNA-bd_dom_sf"/>
</dbReference>
<dbReference type="Pfam" id="PF01381">
    <property type="entry name" value="HTH_3"/>
    <property type="match status" value="1"/>
</dbReference>
<dbReference type="PROSITE" id="PS50943">
    <property type="entry name" value="HTH_CROC1"/>
    <property type="match status" value="1"/>
</dbReference>
<gene>
    <name evidence="2" type="primary">C</name>
    <name evidence="2" type="ordered locus">ECED1_0922</name>
</gene>
<dbReference type="Gene3D" id="1.10.260.40">
    <property type="entry name" value="lambda repressor-like DNA-binding domains"/>
    <property type="match status" value="1"/>
</dbReference>